<protein>
    <submittedName>
        <fullName evidence="2">Uncharacterized protein</fullName>
    </submittedName>
</protein>
<dbReference type="EMBL" id="CP115450">
    <property type="protein sequence ID" value="WBP89485.1"/>
    <property type="molecule type" value="Genomic_DNA"/>
</dbReference>
<evidence type="ECO:0000313" key="3">
    <source>
        <dbReference type="Proteomes" id="UP001212821"/>
    </source>
</evidence>
<dbReference type="Proteomes" id="UP001212821">
    <property type="component" value="Chromosome"/>
</dbReference>
<sequence length="60" mass="6770">MTAARRRDPAKEAEAYSSAMTLTELPEETYAAARHYIGRRARDKADEQLLLEALNLHQPA</sequence>
<evidence type="ECO:0000313" key="2">
    <source>
        <dbReference type="EMBL" id="WBP89485.1"/>
    </source>
</evidence>
<feature type="region of interest" description="Disordered" evidence="1">
    <location>
        <begin position="1"/>
        <end position="20"/>
    </location>
</feature>
<feature type="compositionally biased region" description="Basic and acidic residues" evidence="1">
    <location>
        <begin position="1"/>
        <end position="14"/>
    </location>
</feature>
<proteinExistence type="predicted"/>
<name>A0ABY7Q9S9_9ACTN</name>
<accession>A0ABY7Q9S9</accession>
<evidence type="ECO:0000256" key="1">
    <source>
        <dbReference type="SAM" id="MobiDB-lite"/>
    </source>
</evidence>
<reference evidence="3" key="1">
    <citation type="submission" date="2022-12" db="EMBL/GenBank/DDBJ databases">
        <authorList>
            <person name="Mo P."/>
        </authorList>
    </citation>
    <scope>NUCLEOTIDE SEQUENCE [LARGE SCALE GENOMIC DNA]</scope>
    <source>
        <strain evidence="3">HUAS 3-15</strain>
    </source>
</reference>
<gene>
    <name evidence="2" type="ORF">O1G21_29040</name>
</gene>
<dbReference type="RefSeq" id="WP_270147816.1">
    <property type="nucleotide sequence ID" value="NZ_CP115450.1"/>
</dbReference>
<keyword evidence="3" id="KW-1185">Reference proteome</keyword>
<organism evidence="2 3">
    <name type="scientific">Kitasatospora cathayae</name>
    <dbReference type="NCBI Taxonomy" id="3004092"/>
    <lineage>
        <taxon>Bacteria</taxon>
        <taxon>Bacillati</taxon>
        <taxon>Actinomycetota</taxon>
        <taxon>Actinomycetes</taxon>
        <taxon>Kitasatosporales</taxon>
        <taxon>Streptomycetaceae</taxon>
        <taxon>Kitasatospora</taxon>
    </lineage>
</organism>